<name>A0A8J6HM88_TENMO</name>
<evidence type="ECO:0000313" key="3">
    <source>
        <dbReference type="Proteomes" id="UP000719412"/>
    </source>
</evidence>
<evidence type="ECO:0000256" key="1">
    <source>
        <dbReference type="SAM" id="MobiDB-lite"/>
    </source>
</evidence>
<reference evidence="2" key="1">
    <citation type="journal article" date="2020" name="J Insects Food Feed">
        <title>The yellow mealworm (Tenebrio molitor) genome: a resource for the emerging insects as food and feed industry.</title>
        <authorList>
            <person name="Eriksson T."/>
            <person name="Andere A."/>
            <person name="Kelstrup H."/>
            <person name="Emery V."/>
            <person name="Picard C."/>
        </authorList>
    </citation>
    <scope>NUCLEOTIDE SEQUENCE</scope>
    <source>
        <strain evidence="2">Stoneville</strain>
        <tissue evidence="2">Whole head</tissue>
    </source>
</reference>
<proteinExistence type="predicted"/>
<gene>
    <name evidence="2" type="ORF">GEV33_005784</name>
</gene>
<accession>A0A8J6HM88</accession>
<dbReference type="AlphaFoldDB" id="A0A8J6HM88"/>
<protein>
    <submittedName>
        <fullName evidence="2">Uncharacterized protein</fullName>
    </submittedName>
</protein>
<organism evidence="2 3">
    <name type="scientific">Tenebrio molitor</name>
    <name type="common">Yellow mealworm beetle</name>
    <dbReference type="NCBI Taxonomy" id="7067"/>
    <lineage>
        <taxon>Eukaryota</taxon>
        <taxon>Metazoa</taxon>
        <taxon>Ecdysozoa</taxon>
        <taxon>Arthropoda</taxon>
        <taxon>Hexapoda</taxon>
        <taxon>Insecta</taxon>
        <taxon>Pterygota</taxon>
        <taxon>Neoptera</taxon>
        <taxon>Endopterygota</taxon>
        <taxon>Coleoptera</taxon>
        <taxon>Polyphaga</taxon>
        <taxon>Cucujiformia</taxon>
        <taxon>Tenebrionidae</taxon>
        <taxon>Tenebrio</taxon>
    </lineage>
</organism>
<feature type="region of interest" description="Disordered" evidence="1">
    <location>
        <begin position="72"/>
        <end position="91"/>
    </location>
</feature>
<dbReference type="Proteomes" id="UP000719412">
    <property type="component" value="Unassembled WGS sequence"/>
</dbReference>
<evidence type="ECO:0000313" key="2">
    <source>
        <dbReference type="EMBL" id="KAH0817007.1"/>
    </source>
</evidence>
<reference evidence="2" key="2">
    <citation type="submission" date="2021-08" db="EMBL/GenBank/DDBJ databases">
        <authorList>
            <person name="Eriksson T."/>
        </authorList>
    </citation>
    <scope>NUCLEOTIDE SEQUENCE</scope>
    <source>
        <strain evidence="2">Stoneville</strain>
        <tissue evidence="2">Whole head</tissue>
    </source>
</reference>
<keyword evidence="3" id="KW-1185">Reference proteome</keyword>
<comment type="caution">
    <text evidence="2">The sequence shown here is derived from an EMBL/GenBank/DDBJ whole genome shotgun (WGS) entry which is preliminary data.</text>
</comment>
<dbReference type="EMBL" id="JABDTM020020488">
    <property type="protein sequence ID" value="KAH0817007.1"/>
    <property type="molecule type" value="Genomic_DNA"/>
</dbReference>
<sequence>MSVACFQHRPSIVGRTHRDGNVHGLPPKNLRIEGAKAINRGNQRQKGKFTAIRGVGRRDDVVEFSRVVGDDSSKYNIPPPKSPSGSRTSLRKVPDRTFLRIRISSSPVSPGRPPTHRKVPDLPTSKSVAHRAIGGHHNFLRRFFIGLKKFFDSSCRPAVNPELTEGKGEEFSVLTLNGGRCNHFSVRKRDLLSTVSEDSLVGFASNRKHHQSTILVVRIVNRVEAHDLFVIPLNTPDL</sequence>
<feature type="region of interest" description="Disordered" evidence="1">
    <location>
        <begin position="104"/>
        <end position="124"/>
    </location>
</feature>